<evidence type="ECO:0000313" key="4">
    <source>
        <dbReference type="EMBL" id="KAI0298045.1"/>
    </source>
</evidence>
<dbReference type="Proteomes" id="UP001203297">
    <property type="component" value="Unassembled WGS sequence"/>
</dbReference>
<organism evidence="3 5">
    <name type="scientific">Multifurca ochricompacta</name>
    <dbReference type="NCBI Taxonomy" id="376703"/>
    <lineage>
        <taxon>Eukaryota</taxon>
        <taxon>Fungi</taxon>
        <taxon>Dikarya</taxon>
        <taxon>Basidiomycota</taxon>
        <taxon>Agaricomycotina</taxon>
        <taxon>Agaricomycetes</taxon>
        <taxon>Russulales</taxon>
        <taxon>Russulaceae</taxon>
        <taxon>Multifurca</taxon>
    </lineage>
</organism>
<evidence type="ECO:0000313" key="5">
    <source>
        <dbReference type="Proteomes" id="UP001203297"/>
    </source>
</evidence>
<dbReference type="AlphaFoldDB" id="A0AAD4QIG4"/>
<keyword evidence="1" id="KW-1133">Transmembrane helix</keyword>
<proteinExistence type="predicted"/>
<name>A0AAD4QIG4_9AGAM</name>
<feature type="domain" description="DUF6535" evidence="2">
    <location>
        <begin position="2"/>
        <end position="119"/>
    </location>
</feature>
<keyword evidence="5" id="KW-1185">Reference proteome</keyword>
<accession>A0AAD4QIG4</accession>
<protein>
    <recommendedName>
        <fullName evidence="2">DUF6535 domain-containing protein</fullName>
    </recommendedName>
</protein>
<sequence>IYNGKSKEHDEKMTESWKGDAEGILVFTGLFSAAIAQLLVGSLQNLKSNSQDSSAFYLARIYQLSPGSNASSIPLPPDPSNFTTPSSAIWVNTLWSLSLVISLNCALLATLIQQWARRY</sequence>
<keyword evidence="1" id="KW-0472">Membrane</keyword>
<evidence type="ECO:0000256" key="1">
    <source>
        <dbReference type="SAM" id="Phobius"/>
    </source>
</evidence>
<feature type="transmembrane region" description="Helical" evidence="1">
    <location>
        <begin position="21"/>
        <end position="40"/>
    </location>
</feature>
<feature type="non-terminal residue" evidence="3">
    <location>
        <position position="1"/>
    </location>
</feature>
<evidence type="ECO:0000313" key="3">
    <source>
        <dbReference type="EMBL" id="KAI0288156.1"/>
    </source>
</evidence>
<comment type="caution">
    <text evidence="3">The sequence shown here is derived from an EMBL/GenBank/DDBJ whole genome shotgun (WGS) entry which is preliminary data.</text>
</comment>
<dbReference type="EMBL" id="WTXG01000031">
    <property type="protein sequence ID" value="KAI0298045.1"/>
    <property type="molecule type" value="Genomic_DNA"/>
</dbReference>
<evidence type="ECO:0000259" key="2">
    <source>
        <dbReference type="Pfam" id="PF20153"/>
    </source>
</evidence>
<keyword evidence="1" id="KW-0812">Transmembrane</keyword>
<dbReference type="Pfam" id="PF20153">
    <property type="entry name" value="DUF6535"/>
    <property type="match status" value="1"/>
</dbReference>
<feature type="transmembrane region" description="Helical" evidence="1">
    <location>
        <begin position="89"/>
        <end position="112"/>
    </location>
</feature>
<dbReference type="EMBL" id="WTXG01000533">
    <property type="protein sequence ID" value="KAI0288156.1"/>
    <property type="molecule type" value="Genomic_DNA"/>
</dbReference>
<reference evidence="3" key="1">
    <citation type="journal article" date="2022" name="New Phytol.">
        <title>Evolutionary transition to the ectomycorrhizal habit in the genomes of a hyperdiverse lineage of mushroom-forming fungi.</title>
        <authorList>
            <person name="Looney B."/>
            <person name="Miyauchi S."/>
            <person name="Morin E."/>
            <person name="Drula E."/>
            <person name="Courty P.E."/>
            <person name="Kohler A."/>
            <person name="Kuo A."/>
            <person name="LaButti K."/>
            <person name="Pangilinan J."/>
            <person name="Lipzen A."/>
            <person name="Riley R."/>
            <person name="Andreopoulos W."/>
            <person name="He G."/>
            <person name="Johnson J."/>
            <person name="Nolan M."/>
            <person name="Tritt A."/>
            <person name="Barry K.W."/>
            <person name="Grigoriev I.V."/>
            <person name="Nagy L.G."/>
            <person name="Hibbett D."/>
            <person name="Henrissat B."/>
            <person name="Matheny P.B."/>
            <person name="Labbe J."/>
            <person name="Martin F.M."/>
        </authorList>
    </citation>
    <scope>NUCLEOTIDE SEQUENCE</scope>
    <source>
        <strain evidence="3">BPL690</strain>
    </source>
</reference>
<feature type="non-terminal residue" evidence="3">
    <location>
        <position position="119"/>
    </location>
</feature>
<gene>
    <name evidence="4" type="ORF">B0F90DRAFT_1587022</name>
    <name evidence="3" type="ORF">B0F90DRAFT_1598677</name>
</gene>
<dbReference type="InterPro" id="IPR045338">
    <property type="entry name" value="DUF6535"/>
</dbReference>